<dbReference type="InterPro" id="IPR013783">
    <property type="entry name" value="Ig-like_fold"/>
</dbReference>
<dbReference type="InterPro" id="IPR041498">
    <property type="entry name" value="Big_6"/>
</dbReference>
<organism evidence="2">
    <name type="scientific">marine sediment metagenome</name>
    <dbReference type="NCBI Taxonomy" id="412755"/>
    <lineage>
        <taxon>unclassified sequences</taxon>
        <taxon>metagenomes</taxon>
        <taxon>ecological metagenomes</taxon>
    </lineage>
</organism>
<feature type="domain" description="Bacterial Ig" evidence="1">
    <location>
        <begin position="32"/>
        <end position="102"/>
    </location>
</feature>
<dbReference type="AlphaFoldDB" id="X1SRY2"/>
<proteinExistence type="predicted"/>
<evidence type="ECO:0000313" key="2">
    <source>
        <dbReference type="EMBL" id="GAI81896.1"/>
    </source>
</evidence>
<protein>
    <recommendedName>
        <fullName evidence="1">Bacterial Ig domain-containing protein</fullName>
    </recommendedName>
</protein>
<name>X1SRY2_9ZZZZ</name>
<dbReference type="NCBIfam" id="NF033510">
    <property type="entry name" value="Ca_tandemer"/>
    <property type="match status" value="1"/>
</dbReference>
<dbReference type="EMBL" id="BARW01006875">
    <property type="protein sequence ID" value="GAI81896.1"/>
    <property type="molecule type" value="Genomic_DNA"/>
</dbReference>
<accession>X1SRY2</accession>
<sequence>MAIFIGSLRSSYTSVETKNILPPASPRLKPLSEATNKEQIEIQGFAEAGTTVEIFLNGVSKQKSVAETDGSFLISHVKLNRDKNEIYATATDQEGYTSQKSGILIIYFDQTPPELTINEPADNSTFYAEEKVIKIQGETEEDVTITINDRFVIVGAGGKFSSSFTLSEGENKIKIVATDKANNQTEKEITVTLE</sequence>
<comment type="caution">
    <text evidence="2">The sequence shown here is derived from an EMBL/GenBank/DDBJ whole genome shotgun (WGS) entry which is preliminary data.</text>
</comment>
<dbReference type="Pfam" id="PF09136">
    <property type="entry name" value="Glucodextran_B"/>
    <property type="match status" value="1"/>
</dbReference>
<evidence type="ECO:0000259" key="1">
    <source>
        <dbReference type="Pfam" id="PF17936"/>
    </source>
</evidence>
<gene>
    <name evidence="2" type="ORF">S12H4_14415</name>
</gene>
<dbReference type="Pfam" id="PF17936">
    <property type="entry name" value="Big_6"/>
    <property type="match status" value="1"/>
</dbReference>
<dbReference type="Gene3D" id="2.60.40.10">
    <property type="entry name" value="Immunoglobulins"/>
    <property type="match status" value="2"/>
</dbReference>
<reference evidence="2" key="1">
    <citation type="journal article" date="2014" name="Front. Microbiol.">
        <title>High frequency of phylogenetically diverse reductive dehalogenase-homologous genes in deep subseafloor sedimentary metagenomes.</title>
        <authorList>
            <person name="Kawai M."/>
            <person name="Futagami T."/>
            <person name="Toyoda A."/>
            <person name="Takaki Y."/>
            <person name="Nishi S."/>
            <person name="Hori S."/>
            <person name="Arai W."/>
            <person name="Tsubouchi T."/>
            <person name="Morono Y."/>
            <person name="Uchiyama I."/>
            <person name="Ito T."/>
            <person name="Fujiyama A."/>
            <person name="Inagaki F."/>
            <person name="Takami H."/>
        </authorList>
    </citation>
    <scope>NUCLEOTIDE SEQUENCE</scope>
    <source>
        <strain evidence="2">Expedition CK06-06</strain>
    </source>
</reference>